<dbReference type="SUPFAM" id="SSF46785">
    <property type="entry name" value="Winged helix' DNA-binding domain"/>
    <property type="match status" value="1"/>
</dbReference>
<dbReference type="PROSITE" id="PS50042">
    <property type="entry name" value="CNMP_BINDING_3"/>
    <property type="match status" value="1"/>
</dbReference>
<dbReference type="InterPro" id="IPR012318">
    <property type="entry name" value="HTH_CRP"/>
</dbReference>
<evidence type="ECO:0000256" key="11">
    <source>
        <dbReference type="ARBA" id="ARBA00023163"/>
    </source>
</evidence>
<dbReference type="InterPro" id="IPR000595">
    <property type="entry name" value="cNMP-bd_dom"/>
</dbReference>
<reference evidence="15 16" key="1">
    <citation type="submission" date="2020-10" db="EMBL/GenBank/DDBJ databases">
        <title>Phylogeny of dyella-like bacteria.</title>
        <authorList>
            <person name="Fu J."/>
        </authorList>
    </citation>
    <scope>NUCLEOTIDE SEQUENCE [LARGE SCALE GENOMIC DNA]</scope>
    <source>
        <strain evidence="15 16">THG-B117</strain>
    </source>
</reference>
<proteinExistence type="predicted"/>
<keyword evidence="4" id="KW-0678">Repressor</keyword>
<dbReference type="InterPro" id="IPR036388">
    <property type="entry name" value="WH-like_DNA-bd_sf"/>
</dbReference>
<dbReference type="PANTHER" id="PTHR24567:SF74">
    <property type="entry name" value="HTH-TYPE TRANSCRIPTIONAL REGULATOR ARCR"/>
    <property type="match status" value="1"/>
</dbReference>
<evidence type="ECO:0000256" key="8">
    <source>
        <dbReference type="ARBA" id="ARBA00023026"/>
    </source>
</evidence>
<evidence type="ECO:0000256" key="7">
    <source>
        <dbReference type="ARBA" id="ARBA00023015"/>
    </source>
</evidence>
<evidence type="ECO:0000256" key="4">
    <source>
        <dbReference type="ARBA" id="ARBA00022491"/>
    </source>
</evidence>
<dbReference type="InterPro" id="IPR036390">
    <property type="entry name" value="WH_DNA-bd_sf"/>
</dbReference>
<dbReference type="SUPFAM" id="SSF51206">
    <property type="entry name" value="cAMP-binding domain-like"/>
    <property type="match status" value="1"/>
</dbReference>
<keyword evidence="10" id="KW-0010">Activator</keyword>
<dbReference type="InterPro" id="IPR018490">
    <property type="entry name" value="cNMP-bd_dom_sf"/>
</dbReference>
<evidence type="ECO:0000256" key="1">
    <source>
        <dbReference type="ARBA" id="ARBA00004496"/>
    </source>
</evidence>
<dbReference type="SMART" id="SM00100">
    <property type="entry name" value="cNMP"/>
    <property type="match status" value="1"/>
</dbReference>
<comment type="subunit">
    <text evidence="2">Homodimer.</text>
</comment>
<keyword evidence="7" id="KW-0805">Transcription regulation</keyword>
<keyword evidence="16" id="KW-1185">Reference proteome</keyword>
<keyword evidence="5" id="KW-0021">Allosteric enzyme</keyword>
<sequence length="251" mass="27474">MELATRHASRTVVRSGRSTVLDAEGRRALLARSELFAGLPAPVLDDLAERSHGRYLDSGELVFRNNDPADFAALVAEGAVYAILYGPDGRELIVDMAGSGQAIGEAALLGASVHHFTAVAVGMATVLLLRRVHLARLLTEPQFLNRVLLLLAARVSRTAKALETMCLYSLESRLARYLLDAAERDGRGVGQIQLPPTQGILASMLNASRPKLNALLQGWQRAGLISRERNVLYVHDFEQLRRKACAPERRF</sequence>
<dbReference type="EMBL" id="JADIKC010000004">
    <property type="protein sequence ID" value="MBM7121738.1"/>
    <property type="molecule type" value="Genomic_DNA"/>
</dbReference>
<evidence type="ECO:0000256" key="3">
    <source>
        <dbReference type="ARBA" id="ARBA00020769"/>
    </source>
</evidence>
<evidence type="ECO:0000313" key="15">
    <source>
        <dbReference type="EMBL" id="MBM7121738.1"/>
    </source>
</evidence>
<keyword evidence="11" id="KW-0804">Transcription</keyword>
<dbReference type="PANTHER" id="PTHR24567">
    <property type="entry name" value="CRP FAMILY TRANSCRIPTIONAL REGULATORY PROTEIN"/>
    <property type="match status" value="1"/>
</dbReference>
<keyword evidence="9" id="KW-0238">DNA-binding</keyword>
<dbReference type="Proteomes" id="UP001430065">
    <property type="component" value="Unassembled WGS sequence"/>
</dbReference>
<evidence type="ECO:0000259" key="14">
    <source>
        <dbReference type="PROSITE" id="PS51063"/>
    </source>
</evidence>
<dbReference type="Pfam" id="PF00027">
    <property type="entry name" value="cNMP_binding"/>
    <property type="match status" value="1"/>
</dbReference>
<name>A0ABS2JTE6_9GAMM</name>
<accession>A0ABS2JTE6</accession>
<keyword evidence="6" id="KW-0973">c-di-GMP</keyword>
<dbReference type="PROSITE" id="PS51063">
    <property type="entry name" value="HTH_CRP_2"/>
    <property type="match status" value="1"/>
</dbReference>
<dbReference type="InterPro" id="IPR014710">
    <property type="entry name" value="RmlC-like_jellyroll"/>
</dbReference>
<evidence type="ECO:0000256" key="2">
    <source>
        <dbReference type="ARBA" id="ARBA00011738"/>
    </source>
</evidence>
<evidence type="ECO:0000259" key="13">
    <source>
        <dbReference type="PROSITE" id="PS50042"/>
    </source>
</evidence>
<organism evidence="15 16">
    <name type="scientific">Dyella kyungheensis</name>
    <dbReference type="NCBI Taxonomy" id="1242174"/>
    <lineage>
        <taxon>Bacteria</taxon>
        <taxon>Pseudomonadati</taxon>
        <taxon>Pseudomonadota</taxon>
        <taxon>Gammaproteobacteria</taxon>
        <taxon>Lysobacterales</taxon>
        <taxon>Rhodanobacteraceae</taxon>
        <taxon>Dyella</taxon>
    </lineage>
</organism>
<dbReference type="RefSeq" id="WP_204636186.1">
    <property type="nucleotide sequence ID" value="NZ_JADIKC010000004.1"/>
</dbReference>
<dbReference type="InterPro" id="IPR050397">
    <property type="entry name" value="Env_Response_Regulators"/>
</dbReference>
<evidence type="ECO:0000256" key="9">
    <source>
        <dbReference type="ARBA" id="ARBA00023125"/>
    </source>
</evidence>
<dbReference type="Gene3D" id="1.10.10.10">
    <property type="entry name" value="Winged helix-like DNA-binding domain superfamily/Winged helix DNA-binding domain"/>
    <property type="match status" value="1"/>
</dbReference>
<comment type="subcellular location">
    <subcellularLocation>
        <location evidence="1">Cytoplasm</location>
    </subcellularLocation>
</comment>
<evidence type="ECO:0000256" key="6">
    <source>
        <dbReference type="ARBA" id="ARBA00022636"/>
    </source>
</evidence>
<evidence type="ECO:0000256" key="10">
    <source>
        <dbReference type="ARBA" id="ARBA00023159"/>
    </source>
</evidence>
<evidence type="ECO:0000313" key="16">
    <source>
        <dbReference type="Proteomes" id="UP001430065"/>
    </source>
</evidence>
<protein>
    <recommendedName>
        <fullName evidence="3">CRP-like protein Clp</fullName>
    </recommendedName>
    <alternativeName>
        <fullName evidence="12">Catabolite activation-like protein</fullName>
    </alternativeName>
</protein>
<evidence type="ECO:0000256" key="5">
    <source>
        <dbReference type="ARBA" id="ARBA00022533"/>
    </source>
</evidence>
<gene>
    <name evidence="15" type="ORF">ISP20_11275</name>
</gene>
<dbReference type="CDD" id="cd00038">
    <property type="entry name" value="CAP_ED"/>
    <property type="match status" value="1"/>
</dbReference>
<feature type="domain" description="HTH crp-type" evidence="14">
    <location>
        <begin position="168"/>
        <end position="238"/>
    </location>
</feature>
<feature type="domain" description="Cyclic nucleotide-binding" evidence="13">
    <location>
        <begin position="35"/>
        <end position="138"/>
    </location>
</feature>
<comment type="caution">
    <text evidence="15">The sequence shown here is derived from an EMBL/GenBank/DDBJ whole genome shotgun (WGS) entry which is preliminary data.</text>
</comment>
<evidence type="ECO:0000256" key="12">
    <source>
        <dbReference type="ARBA" id="ARBA00031697"/>
    </source>
</evidence>
<dbReference type="Gene3D" id="2.60.120.10">
    <property type="entry name" value="Jelly Rolls"/>
    <property type="match status" value="1"/>
</dbReference>
<keyword evidence="8" id="KW-0843">Virulence</keyword>
<dbReference type="Pfam" id="PF13545">
    <property type="entry name" value="HTH_Crp_2"/>
    <property type="match status" value="1"/>
</dbReference>